<keyword evidence="2" id="KW-1185">Reference proteome</keyword>
<reference evidence="2" key="1">
    <citation type="submission" date="2016-11" db="EMBL/GenBank/DDBJ databases">
        <authorList>
            <person name="Varghese N."/>
            <person name="Submissions S."/>
        </authorList>
    </citation>
    <scope>NUCLEOTIDE SEQUENCE [LARGE SCALE GENOMIC DNA]</scope>
    <source>
        <strain evidence="2">DSM 15449</strain>
    </source>
</reference>
<dbReference type="STRING" id="1121420.SAMN02746098_03809"/>
<dbReference type="AlphaFoldDB" id="A0A1M5ZY13"/>
<dbReference type="EMBL" id="FQXJ01000016">
    <property type="protein sequence ID" value="SHI29154.1"/>
    <property type="molecule type" value="Genomic_DNA"/>
</dbReference>
<accession>A0A1M5ZY13</accession>
<dbReference type="Proteomes" id="UP000183954">
    <property type="component" value="Unassembled WGS sequence"/>
</dbReference>
<protein>
    <submittedName>
        <fullName evidence="1">Uncharacterized protein</fullName>
    </submittedName>
</protein>
<name>A0A1M5ZY13_9FIRM</name>
<sequence length="152" mass="17304">MSTIGLGPKLVIDFEMYKPEQDSASKDEGELNIGKRLISGVGKSHKTLIDVVVYDALACNSVWINHCITHGLDVVVRAKNNNNKSLRLAKTKVNKLEVVEVWEDEFEKVHVYQSTFTMDNVESSKSVLLDRLYSKIRRYCCKNIITKIKCVR</sequence>
<organism evidence="1 2">
    <name type="scientific">Desulfosporosinus lacus DSM 15449</name>
    <dbReference type="NCBI Taxonomy" id="1121420"/>
    <lineage>
        <taxon>Bacteria</taxon>
        <taxon>Bacillati</taxon>
        <taxon>Bacillota</taxon>
        <taxon>Clostridia</taxon>
        <taxon>Eubacteriales</taxon>
        <taxon>Desulfitobacteriaceae</taxon>
        <taxon>Desulfosporosinus</taxon>
    </lineage>
</organism>
<evidence type="ECO:0000313" key="2">
    <source>
        <dbReference type="Proteomes" id="UP000183954"/>
    </source>
</evidence>
<proteinExistence type="predicted"/>
<gene>
    <name evidence="1" type="ORF">SAMN02746098_03809</name>
</gene>
<evidence type="ECO:0000313" key="1">
    <source>
        <dbReference type="EMBL" id="SHI29154.1"/>
    </source>
</evidence>